<sequence length="1068" mass="113367">MPSPMVYLRPLLLLGLALSWGRAEGQTLSGDLAALLSLQASFAPNPIFASWTGIDPCGSRWKGVFCANASVLRLDLSKAGLYGILTPQLGNLVNMEELYLNDNNITGTIPPELGNMTDMVHLWLHDNQLTGTIPPELGNMKHLQDLTLNRNNLTGNVPATLSNVTNLSVSNNRLCSETVGNTCTSPPSVSDSPTPAQILIGLLKNPPVATMPPPVATPTLPLAIPPTPVVNLTLPVNTTATVANQSMPVLNATAPSIAFAPAPFMPISARVNTSNVVNSSSAAVMNPLAKGNATCGGCYPSNTTLGLDNCTCVLPNVYFLQFSEPVLADVQANSSLQNTLVDTLAFKLGLQRAQVRVVDTRGPQVLAAIQILPLAGLHLDLDQSAFLTTRLATNAVNFTAPFTPYRFLTPLNPLHPFPISTTSSKNDGVLIAVFFGLIYPLLVLAGTVGYLCLWRKGGRDRPVRRDMERGELTEAEKDAWQQRNSGIIRSSSLEGSGGGSGTNPFRELNANRQVSKPAGFKKPAPPAFSADTENASERDHWGGQWDRVRPQVRQYTLAYLQQATGNFSRGIGEGNLAKVFVGRIEGDVPVAVSCLRNGAVVRAKDFSAHVAMLSSMASPHLVALLGYCCEDAHKILVHELCINGSLHDRLHGQTGSPPLDWSKRLRVARGAALGLAFLHEGTNTALVHTGIKPSNILVDQDFNGKIAGYGSAYLAGDLGASAPVLGSFAYHAPEMTSSGIASPKSDVFSLGVILLELLTGRRPVDTSQPKRQQSLLTWVLPQLEGSGKKFFSFVDPALKHTVSRPHLAGLAALAKRCLEGDPADRPTAAEVAQQLGTLGLDETVDLEASVGSVSTKDLLRREANRSPLRRTMTPMEKVPEAMSEVDLSGDDGSRAVAGHKHARHGSHSGGRQAGSYAGSLPRSGSSGGRNARPVSPAPGRGPDRIPDPAKRKPARLVSNSGSGAGLTAEPEGVRARSAPRRPPAAAENLLEEQPLTPPPNRSRSPFGWGSAASRNRPAPEPQPSPPPVARPGHRRATSGQENEPPAAAYPESRRQPGHARGGSDMNRY</sequence>
<feature type="signal peptide" evidence="16">
    <location>
        <begin position="1"/>
        <end position="25"/>
    </location>
</feature>
<feature type="domain" description="Protein kinase" evidence="17">
    <location>
        <begin position="565"/>
        <end position="838"/>
    </location>
</feature>
<evidence type="ECO:0000256" key="12">
    <source>
        <dbReference type="ARBA" id="ARBA00047899"/>
    </source>
</evidence>
<organism evidence="18 19">
    <name type="scientific">Klebsormidium nitens</name>
    <name type="common">Green alga</name>
    <name type="synonym">Ulothrix nitens</name>
    <dbReference type="NCBI Taxonomy" id="105231"/>
    <lineage>
        <taxon>Eukaryota</taxon>
        <taxon>Viridiplantae</taxon>
        <taxon>Streptophyta</taxon>
        <taxon>Klebsormidiophyceae</taxon>
        <taxon>Klebsormidiales</taxon>
        <taxon>Klebsormidiaceae</taxon>
        <taxon>Klebsormidium</taxon>
    </lineage>
</organism>
<keyword evidence="19" id="KW-1185">Reference proteome</keyword>
<dbReference type="Proteomes" id="UP000054558">
    <property type="component" value="Unassembled WGS sequence"/>
</dbReference>
<evidence type="ECO:0000259" key="17">
    <source>
        <dbReference type="PROSITE" id="PS50011"/>
    </source>
</evidence>
<protein>
    <recommendedName>
        <fullName evidence="2">non-specific serine/threonine protein kinase</fullName>
        <ecNumber evidence="2">2.7.11.1</ecNumber>
    </recommendedName>
</protein>
<dbReference type="EMBL" id="DF237710">
    <property type="protein sequence ID" value="GAQ91301.1"/>
    <property type="molecule type" value="Genomic_DNA"/>
</dbReference>
<evidence type="ECO:0000256" key="16">
    <source>
        <dbReference type="SAM" id="SignalP"/>
    </source>
</evidence>
<feature type="chain" id="PRO_5012169014" description="non-specific serine/threonine protein kinase" evidence="16">
    <location>
        <begin position="26"/>
        <end position="1068"/>
    </location>
</feature>
<dbReference type="SUPFAM" id="SSF52058">
    <property type="entry name" value="L domain-like"/>
    <property type="match status" value="1"/>
</dbReference>
<dbReference type="InterPro" id="IPR013210">
    <property type="entry name" value="LRR_N_plant-typ"/>
</dbReference>
<dbReference type="GO" id="GO:0045088">
    <property type="term" value="P:regulation of innate immune response"/>
    <property type="evidence" value="ECO:0000318"/>
    <property type="project" value="GO_Central"/>
</dbReference>
<evidence type="ECO:0000256" key="5">
    <source>
        <dbReference type="ARBA" id="ARBA00022679"/>
    </source>
</evidence>
<dbReference type="PANTHER" id="PTHR48006:SF102">
    <property type="entry name" value="LEUCINE-RICH REPEAT-CONTAINING PROTEIN DDB_G0281931-RELATED"/>
    <property type="match status" value="1"/>
</dbReference>
<evidence type="ECO:0000256" key="1">
    <source>
        <dbReference type="ARBA" id="ARBA00004370"/>
    </source>
</evidence>
<feature type="region of interest" description="Disordered" evidence="14">
    <location>
        <begin position="861"/>
        <end position="1068"/>
    </location>
</feature>
<evidence type="ECO:0000256" key="11">
    <source>
        <dbReference type="ARBA" id="ARBA00023136"/>
    </source>
</evidence>
<comment type="catalytic activity">
    <reaction evidence="13">
        <text>L-seryl-[protein] + ATP = O-phospho-L-seryl-[protein] + ADP + H(+)</text>
        <dbReference type="Rhea" id="RHEA:17989"/>
        <dbReference type="Rhea" id="RHEA-COMP:9863"/>
        <dbReference type="Rhea" id="RHEA-COMP:11604"/>
        <dbReference type="ChEBI" id="CHEBI:15378"/>
        <dbReference type="ChEBI" id="CHEBI:29999"/>
        <dbReference type="ChEBI" id="CHEBI:30616"/>
        <dbReference type="ChEBI" id="CHEBI:83421"/>
        <dbReference type="ChEBI" id="CHEBI:456216"/>
        <dbReference type="EC" id="2.7.11.1"/>
    </reaction>
</comment>
<accession>A0A1Y1IPZ9</accession>
<keyword evidence="7" id="KW-0677">Repeat</keyword>
<dbReference type="InterPro" id="IPR032675">
    <property type="entry name" value="LRR_dom_sf"/>
</dbReference>
<dbReference type="GO" id="GO:0004674">
    <property type="term" value="F:protein serine/threonine kinase activity"/>
    <property type="evidence" value="ECO:0007669"/>
    <property type="project" value="UniProtKB-KW"/>
</dbReference>
<keyword evidence="8" id="KW-0547">Nucleotide-binding</keyword>
<dbReference type="GO" id="GO:0004672">
    <property type="term" value="F:protein kinase activity"/>
    <property type="evidence" value="ECO:0000318"/>
    <property type="project" value="GO_Central"/>
</dbReference>
<dbReference type="Gene3D" id="3.30.200.20">
    <property type="entry name" value="Phosphorylase Kinase, domain 1"/>
    <property type="match status" value="1"/>
</dbReference>
<evidence type="ECO:0000256" key="14">
    <source>
        <dbReference type="SAM" id="MobiDB-lite"/>
    </source>
</evidence>
<keyword evidence="9 18" id="KW-0418">Kinase</keyword>
<keyword evidence="4" id="KW-0433">Leucine-rich repeat</keyword>
<dbReference type="Pfam" id="PF00069">
    <property type="entry name" value="Pkinase"/>
    <property type="match status" value="1"/>
</dbReference>
<dbReference type="AlphaFoldDB" id="A0A1Y1IPZ9"/>
<keyword evidence="15" id="KW-1133">Transmembrane helix</keyword>
<keyword evidence="15" id="KW-0812">Transmembrane</keyword>
<keyword evidence="6 16" id="KW-0732">Signal</keyword>
<dbReference type="InterPro" id="IPR000719">
    <property type="entry name" value="Prot_kinase_dom"/>
</dbReference>
<dbReference type="Gene3D" id="3.80.10.10">
    <property type="entry name" value="Ribonuclease Inhibitor"/>
    <property type="match status" value="1"/>
</dbReference>
<dbReference type="PANTHER" id="PTHR48006">
    <property type="entry name" value="LEUCINE-RICH REPEAT-CONTAINING PROTEIN DDB_G0281931-RELATED"/>
    <property type="match status" value="1"/>
</dbReference>
<evidence type="ECO:0000256" key="2">
    <source>
        <dbReference type="ARBA" id="ARBA00012513"/>
    </source>
</evidence>
<feature type="compositionally biased region" description="Pro residues" evidence="14">
    <location>
        <begin position="1018"/>
        <end position="1029"/>
    </location>
</feature>
<dbReference type="SUPFAM" id="SSF56112">
    <property type="entry name" value="Protein kinase-like (PK-like)"/>
    <property type="match status" value="1"/>
</dbReference>
<feature type="compositionally biased region" description="Basic residues" evidence="14">
    <location>
        <begin position="897"/>
        <end position="906"/>
    </location>
</feature>
<dbReference type="InterPro" id="IPR011009">
    <property type="entry name" value="Kinase-like_dom_sf"/>
</dbReference>
<evidence type="ECO:0000256" key="7">
    <source>
        <dbReference type="ARBA" id="ARBA00022737"/>
    </source>
</evidence>
<evidence type="ECO:0000313" key="19">
    <source>
        <dbReference type="Proteomes" id="UP000054558"/>
    </source>
</evidence>
<dbReference type="FunFam" id="1.10.510.10:FF:000095">
    <property type="entry name" value="protein STRUBBELIG-RECEPTOR FAMILY 8"/>
    <property type="match status" value="1"/>
</dbReference>
<proteinExistence type="predicted"/>
<dbReference type="Pfam" id="PF08263">
    <property type="entry name" value="LRRNT_2"/>
    <property type="match status" value="1"/>
</dbReference>
<evidence type="ECO:0000256" key="3">
    <source>
        <dbReference type="ARBA" id="ARBA00022527"/>
    </source>
</evidence>
<evidence type="ECO:0000256" key="15">
    <source>
        <dbReference type="SAM" id="Phobius"/>
    </source>
</evidence>
<dbReference type="PROSITE" id="PS50011">
    <property type="entry name" value="PROTEIN_KINASE_DOM"/>
    <property type="match status" value="1"/>
</dbReference>
<feature type="transmembrane region" description="Helical" evidence="15">
    <location>
        <begin position="429"/>
        <end position="454"/>
    </location>
</feature>
<evidence type="ECO:0000256" key="8">
    <source>
        <dbReference type="ARBA" id="ARBA00022741"/>
    </source>
</evidence>
<dbReference type="STRING" id="105231.A0A1Y1IPZ9"/>
<dbReference type="Pfam" id="PF00560">
    <property type="entry name" value="LRR_1"/>
    <property type="match status" value="2"/>
</dbReference>
<keyword evidence="5" id="KW-0808">Transferase</keyword>
<keyword evidence="11 15" id="KW-0472">Membrane</keyword>
<evidence type="ECO:0000256" key="13">
    <source>
        <dbReference type="ARBA" id="ARBA00048679"/>
    </source>
</evidence>
<evidence type="ECO:0000256" key="4">
    <source>
        <dbReference type="ARBA" id="ARBA00022614"/>
    </source>
</evidence>
<dbReference type="InterPro" id="IPR051824">
    <property type="entry name" value="LRR_Rcpt-Like_S/T_Kinase"/>
</dbReference>
<dbReference type="GO" id="GO:0005524">
    <property type="term" value="F:ATP binding"/>
    <property type="evidence" value="ECO:0007669"/>
    <property type="project" value="UniProtKB-KW"/>
</dbReference>
<evidence type="ECO:0000256" key="6">
    <source>
        <dbReference type="ARBA" id="ARBA00022729"/>
    </source>
</evidence>
<keyword evidence="3" id="KW-0723">Serine/threonine-protein kinase</keyword>
<feature type="compositionally biased region" description="Low complexity" evidence="14">
    <location>
        <begin position="515"/>
        <end position="530"/>
    </location>
</feature>
<feature type="region of interest" description="Disordered" evidence="14">
    <location>
        <begin position="486"/>
        <end position="541"/>
    </location>
</feature>
<evidence type="ECO:0000256" key="9">
    <source>
        <dbReference type="ARBA" id="ARBA00022777"/>
    </source>
</evidence>
<evidence type="ECO:0000313" key="18">
    <source>
        <dbReference type="EMBL" id="GAQ91301.1"/>
    </source>
</evidence>
<dbReference type="GO" id="GO:0016020">
    <property type="term" value="C:membrane"/>
    <property type="evidence" value="ECO:0007669"/>
    <property type="project" value="UniProtKB-SubCell"/>
</dbReference>
<comment type="catalytic activity">
    <reaction evidence="12">
        <text>L-threonyl-[protein] + ATP = O-phospho-L-threonyl-[protein] + ADP + H(+)</text>
        <dbReference type="Rhea" id="RHEA:46608"/>
        <dbReference type="Rhea" id="RHEA-COMP:11060"/>
        <dbReference type="Rhea" id="RHEA-COMP:11605"/>
        <dbReference type="ChEBI" id="CHEBI:15378"/>
        <dbReference type="ChEBI" id="CHEBI:30013"/>
        <dbReference type="ChEBI" id="CHEBI:30616"/>
        <dbReference type="ChEBI" id="CHEBI:61977"/>
        <dbReference type="ChEBI" id="CHEBI:456216"/>
        <dbReference type="EC" id="2.7.11.1"/>
    </reaction>
</comment>
<comment type="subcellular location">
    <subcellularLocation>
        <location evidence="1">Membrane</location>
    </subcellularLocation>
</comment>
<reference evidence="18 19" key="1">
    <citation type="journal article" date="2014" name="Nat. Commun.">
        <title>Klebsormidium flaccidum genome reveals primary factors for plant terrestrial adaptation.</title>
        <authorList>
            <person name="Hori K."/>
            <person name="Maruyama F."/>
            <person name="Fujisawa T."/>
            <person name="Togashi T."/>
            <person name="Yamamoto N."/>
            <person name="Seo M."/>
            <person name="Sato S."/>
            <person name="Yamada T."/>
            <person name="Mori H."/>
            <person name="Tajima N."/>
            <person name="Moriyama T."/>
            <person name="Ikeuchi M."/>
            <person name="Watanabe M."/>
            <person name="Wada H."/>
            <person name="Kobayashi K."/>
            <person name="Saito M."/>
            <person name="Masuda T."/>
            <person name="Sasaki-Sekimoto Y."/>
            <person name="Mashiguchi K."/>
            <person name="Awai K."/>
            <person name="Shimojima M."/>
            <person name="Masuda S."/>
            <person name="Iwai M."/>
            <person name="Nobusawa T."/>
            <person name="Narise T."/>
            <person name="Kondo S."/>
            <person name="Saito H."/>
            <person name="Sato R."/>
            <person name="Murakawa M."/>
            <person name="Ihara Y."/>
            <person name="Oshima-Yamada Y."/>
            <person name="Ohtaka K."/>
            <person name="Satoh M."/>
            <person name="Sonobe K."/>
            <person name="Ishii M."/>
            <person name="Ohtani R."/>
            <person name="Kanamori-Sato M."/>
            <person name="Honoki R."/>
            <person name="Miyazaki D."/>
            <person name="Mochizuki H."/>
            <person name="Umetsu J."/>
            <person name="Higashi K."/>
            <person name="Shibata D."/>
            <person name="Kamiya Y."/>
            <person name="Sato N."/>
            <person name="Nakamura Y."/>
            <person name="Tabata S."/>
            <person name="Ida S."/>
            <person name="Kurokawa K."/>
            <person name="Ohta H."/>
        </authorList>
    </citation>
    <scope>NUCLEOTIDE SEQUENCE [LARGE SCALE GENOMIC DNA]</scope>
    <source>
        <strain evidence="18 19">NIES-2285</strain>
    </source>
</reference>
<dbReference type="OrthoDB" id="544346at2759"/>
<keyword evidence="10" id="KW-0067">ATP-binding</keyword>
<name>A0A1Y1IPZ9_KLENI</name>
<gene>
    <name evidence="18" type="ORF">KFL_007610040</name>
</gene>
<dbReference type="EC" id="2.7.11.1" evidence="2"/>
<dbReference type="FunFam" id="3.80.10.10:FF:000400">
    <property type="entry name" value="Nuclear pore complex protein NUP107"/>
    <property type="match status" value="1"/>
</dbReference>
<evidence type="ECO:0000256" key="10">
    <source>
        <dbReference type="ARBA" id="ARBA00022840"/>
    </source>
</evidence>
<feature type="compositionally biased region" description="Basic and acidic residues" evidence="14">
    <location>
        <begin position="941"/>
        <end position="950"/>
    </location>
</feature>
<dbReference type="Gene3D" id="1.10.510.10">
    <property type="entry name" value="Transferase(Phosphotransferase) domain 1"/>
    <property type="match status" value="1"/>
</dbReference>
<dbReference type="InterPro" id="IPR001611">
    <property type="entry name" value="Leu-rich_rpt"/>
</dbReference>